<dbReference type="GeneID" id="115267917"/>
<sequence>MADGTRKSPLRMTSFVPTRWNSEFHMIERFLELYQYIQIIMTDQDRAAEMIKVEEKRNLEDVVELLQPLHEVTEDLSGESYATVSRVLPIINCLNNCISSIKPTSPIGRNLQTALQREIKSRFGAYRDSPVYGPSMFLDPRFKEVHFKTSGQRDKATEIIIDMVLPEDTGSDNEEFYGEEQPPRKIPAQSGVWSYHEGMVQRYNDRRITTKSSGTVRKEIEKYLKCGMEPMTSDVFQYWEDKKHMFPFLYQATMKLLPRIATSVPSERSFSKTGRILN</sequence>
<dbReference type="PANTHER" id="PTHR46169">
    <property type="entry name" value="DNA REPLICATION-RELATED ELEMENT FACTOR, ISOFORM A"/>
    <property type="match status" value="1"/>
</dbReference>
<reference evidence="2" key="2">
    <citation type="submission" date="2025-05" db="UniProtKB">
        <authorList>
            <consortium name="EnsemblMetazoa"/>
        </authorList>
    </citation>
    <scope>IDENTIFICATION</scope>
    <source>
        <strain evidence="2">Foshan</strain>
    </source>
</reference>
<dbReference type="InterPro" id="IPR008906">
    <property type="entry name" value="HATC_C_dom"/>
</dbReference>
<evidence type="ECO:0000313" key="2">
    <source>
        <dbReference type="EnsemblMetazoa" id="AALFPA23_004828.P5994"/>
    </source>
</evidence>
<organism evidence="2 3">
    <name type="scientific">Aedes albopictus</name>
    <name type="common">Asian tiger mosquito</name>
    <name type="synonym">Stegomyia albopicta</name>
    <dbReference type="NCBI Taxonomy" id="7160"/>
    <lineage>
        <taxon>Eukaryota</taxon>
        <taxon>Metazoa</taxon>
        <taxon>Ecdysozoa</taxon>
        <taxon>Arthropoda</taxon>
        <taxon>Hexapoda</taxon>
        <taxon>Insecta</taxon>
        <taxon>Pterygota</taxon>
        <taxon>Neoptera</taxon>
        <taxon>Endopterygota</taxon>
        <taxon>Diptera</taxon>
        <taxon>Nematocera</taxon>
        <taxon>Culicoidea</taxon>
        <taxon>Culicidae</taxon>
        <taxon>Culicinae</taxon>
        <taxon>Aedini</taxon>
        <taxon>Aedes</taxon>
        <taxon>Stegomyia</taxon>
    </lineage>
</organism>
<name>A0ABM1Y1I3_AEDAL</name>
<dbReference type="SUPFAM" id="SSF53098">
    <property type="entry name" value="Ribonuclease H-like"/>
    <property type="match status" value="1"/>
</dbReference>
<evidence type="ECO:0000259" key="1">
    <source>
        <dbReference type="Pfam" id="PF05699"/>
    </source>
</evidence>
<reference evidence="3" key="1">
    <citation type="journal article" date="2015" name="Proc. Natl. Acad. Sci. U.S.A.">
        <title>Genome sequence of the Asian Tiger mosquito, Aedes albopictus, reveals insights into its biology, genetics, and evolution.</title>
        <authorList>
            <person name="Chen X.G."/>
            <person name="Jiang X."/>
            <person name="Gu J."/>
            <person name="Xu M."/>
            <person name="Wu Y."/>
            <person name="Deng Y."/>
            <person name="Zhang C."/>
            <person name="Bonizzoni M."/>
            <person name="Dermauw W."/>
            <person name="Vontas J."/>
            <person name="Armbruster P."/>
            <person name="Huang X."/>
            <person name="Yang Y."/>
            <person name="Zhang H."/>
            <person name="He W."/>
            <person name="Peng H."/>
            <person name="Liu Y."/>
            <person name="Wu K."/>
            <person name="Chen J."/>
            <person name="Lirakis M."/>
            <person name="Topalis P."/>
            <person name="Van Leeuwen T."/>
            <person name="Hall A.B."/>
            <person name="Jiang X."/>
            <person name="Thorpe C."/>
            <person name="Mueller R.L."/>
            <person name="Sun C."/>
            <person name="Waterhouse R.M."/>
            <person name="Yan G."/>
            <person name="Tu Z.J."/>
            <person name="Fang X."/>
            <person name="James A.A."/>
        </authorList>
    </citation>
    <scope>NUCLEOTIDE SEQUENCE [LARGE SCALE GENOMIC DNA]</scope>
    <source>
        <strain evidence="3">Foshan</strain>
    </source>
</reference>
<dbReference type="InterPro" id="IPR052717">
    <property type="entry name" value="Vacuolar_transposase_reg"/>
</dbReference>
<keyword evidence="3" id="KW-1185">Reference proteome</keyword>
<accession>A0ABM1Y1I3</accession>
<proteinExistence type="predicted"/>
<feature type="domain" description="HAT C-terminal dimerisation" evidence="1">
    <location>
        <begin position="219"/>
        <end position="277"/>
    </location>
</feature>
<dbReference type="InterPro" id="IPR012337">
    <property type="entry name" value="RNaseH-like_sf"/>
</dbReference>
<dbReference type="PANTHER" id="PTHR46169:SF29">
    <property type="entry name" value="DNA REPLICATION-RELATED ELEMENT FACTOR, ISOFORM A"/>
    <property type="match status" value="1"/>
</dbReference>
<dbReference type="Pfam" id="PF05699">
    <property type="entry name" value="Dimer_Tnp_hAT"/>
    <property type="match status" value="1"/>
</dbReference>
<dbReference type="EnsemblMetazoa" id="AALFPA23_004828.R5994">
    <property type="protein sequence ID" value="AALFPA23_004828.P5994"/>
    <property type="gene ID" value="AALFPA23_004828"/>
</dbReference>
<dbReference type="Proteomes" id="UP000069940">
    <property type="component" value="Unassembled WGS sequence"/>
</dbReference>
<protein>
    <recommendedName>
        <fullName evidence="1">HAT C-terminal dimerisation domain-containing protein</fullName>
    </recommendedName>
</protein>
<dbReference type="RefSeq" id="XP_062703408.1">
    <property type="nucleotide sequence ID" value="XM_062847424.1"/>
</dbReference>
<evidence type="ECO:0000313" key="3">
    <source>
        <dbReference type="Proteomes" id="UP000069940"/>
    </source>
</evidence>